<keyword evidence="3" id="KW-0063">Aspartyl esterase</keyword>
<dbReference type="Pfam" id="PF01095">
    <property type="entry name" value="Pectinesterase"/>
    <property type="match status" value="1"/>
</dbReference>
<dbReference type="GO" id="GO:0045490">
    <property type="term" value="P:pectin catabolic process"/>
    <property type="evidence" value="ECO:0007669"/>
    <property type="project" value="UniProtKB-UniPathway"/>
</dbReference>
<evidence type="ECO:0000259" key="4">
    <source>
        <dbReference type="Pfam" id="PF01095"/>
    </source>
</evidence>
<dbReference type="UniPathway" id="UPA00545">
    <property type="reaction ID" value="UER00823"/>
</dbReference>
<dbReference type="Gramene" id="ERM98729">
    <property type="protein sequence ID" value="ERM98729"/>
    <property type="gene ID" value="AMTR_s01006p00010800"/>
</dbReference>
<gene>
    <name evidence="5" type="ORF">AMTR_s01006p00010800</name>
</gene>
<dbReference type="InterPro" id="IPR012334">
    <property type="entry name" value="Pectin_lyas_fold"/>
</dbReference>
<dbReference type="InterPro" id="IPR000070">
    <property type="entry name" value="Pectinesterase_cat"/>
</dbReference>
<evidence type="ECO:0000256" key="3">
    <source>
        <dbReference type="ARBA" id="ARBA00023085"/>
    </source>
</evidence>
<accession>W1NVN5</accession>
<dbReference type="eggNOG" id="ENOG502QUQ5">
    <property type="taxonomic scope" value="Eukaryota"/>
</dbReference>
<protein>
    <recommendedName>
        <fullName evidence="4">Pectinesterase catalytic domain-containing protein</fullName>
    </recommendedName>
</protein>
<evidence type="ECO:0000313" key="5">
    <source>
        <dbReference type="EMBL" id="ERM98729.1"/>
    </source>
</evidence>
<dbReference type="Gene3D" id="2.160.20.10">
    <property type="entry name" value="Single-stranded right-handed beta-helix, Pectin lyase-like"/>
    <property type="match status" value="1"/>
</dbReference>
<dbReference type="InterPro" id="IPR011050">
    <property type="entry name" value="Pectin_lyase_fold/virulence"/>
</dbReference>
<name>W1NVN5_AMBTC</name>
<dbReference type="EMBL" id="KI395285">
    <property type="protein sequence ID" value="ERM98729.1"/>
    <property type="molecule type" value="Genomic_DNA"/>
</dbReference>
<reference evidence="6" key="1">
    <citation type="journal article" date="2013" name="Science">
        <title>The Amborella genome and the evolution of flowering plants.</title>
        <authorList>
            <consortium name="Amborella Genome Project"/>
        </authorList>
    </citation>
    <scope>NUCLEOTIDE SEQUENCE [LARGE SCALE GENOMIC DNA]</scope>
</reference>
<dbReference type="Proteomes" id="UP000017836">
    <property type="component" value="Unassembled WGS sequence"/>
</dbReference>
<evidence type="ECO:0000256" key="2">
    <source>
        <dbReference type="ARBA" id="ARBA00022801"/>
    </source>
</evidence>
<keyword evidence="6" id="KW-1185">Reference proteome</keyword>
<sequence length="84" mass="9520">MQKNIKDHIAAEGWLPWSGEFALKTLYYAEYMNSRPGAGSSWRLNWPGYHVITDVKTAEKLTLGEFIQGGEWLKAARVAYTEGL</sequence>
<organism evidence="5 6">
    <name type="scientific">Amborella trichopoda</name>
    <dbReference type="NCBI Taxonomy" id="13333"/>
    <lineage>
        <taxon>Eukaryota</taxon>
        <taxon>Viridiplantae</taxon>
        <taxon>Streptophyta</taxon>
        <taxon>Embryophyta</taxon>
        <taxon>Tracheophyta</taxon>
        <taxon>Spermatophyta</taxon>
        <taxon>Magnoliopsida</taxon>
        <taxon>Amborellales</taxon>
        <taxon>Amborellaceae</taxon>
        <taxon>Amborella</taxon>
    </lineage>
</organism>
<dbReference type="AlphaFoldDB" id="W1NVN5"/>
<keyword evidence="2" id="KW-0378">Hydrolase</keyword>
<dbReference type="STRING" id="13333.W1NVN5"/>
<dbReference type="SUPFAM" id="SSF51126">
    <property type="entry name" value="Pectin lyase-like"/>
    <property type="match status" value="1"/>
</dbReference>
<evidence type="ECO:0000313" key="6">
    <source>
        <dbReference type="Proteomes" id="UP000017836"/>
    </source>
</evidence>
<evidence type="ECO:0000256" key="1">
    <source>
        <dbReference type="ARBA" id="ARBA00005184"/>
    </source>
</evidence>
<proteinExistence type="predicted"/>
<dbReference type="OMA" id="RADWLEW"/>
<dbReference type="GO" id="GO:0042545">
    <property type="term" value="P:cell wall modification"/>
    <property type="evidence" value="ECO:0007669"/>
    <property type="project" value="InterPro"/>
</dbReference>
<feature type="domain" description="Pectinesterase catalytic" evidence="4">
    <location>
        <begin position="1"/>
        <end position="69"/>
    </location>
</feature>
<dbReference type="GO" id="GO:0030599">
    <property type="term" value="F:pectinesterase activity"/>
    <property type="evidence" value="ECO:0007669"/>
    <property type="project" value="InterPro"/>
</dbReference>
<dbReference type="HOGENOM" id="CLU_012243_8_4_1"/>
<dbReference type="PANTHER" id="PTHR31707">
    <property type="entry name" value="PECTINESTERASE"/>
    <property type="match status" value="1"/>
</dbReference>
<comment type="pathway">
    <text evidence="1">Glycan metabolism; pectin degradation; 2-dehydro-3-deoxy-D-gluconate from pectin: step 1/5.</text>
</comment>